<feature type="region of interest" description="Disordered" evidence="1">
    <location>
        <begin position="93"/>
        <end position="118"/>
    </location>
</feature>
<feature type="region of interest" description="Disordered" evidence="1">
    <location>
        <begin position="1"/>
        <end position="40"/>
    </location>
</feature>
<sequence>MQVALMSGQSPSSTLNGNASTPDPPVPSSDGDRLRASMEAWKRSAALASERYGEARQRQIAAERDDRQELRKRWLEEEAKKRAESVGKHKDVMSTNTLTPNMPPPLYQSTPINNRDSRKRHLDTNDYGHEEWRQGFRMMEGCGMSDMTKSSADDYPNMTYPPSGAGFYPGMMRGPVSLARQCPSSDDLYFLALHLNRGFIIKPTVPFHGVASIPDFFGFYSCLTSTAATDTVFWSGFYAV</sequence>
<gene>
    <name evidence="2" type="ORF">ANCCEY_07196</name>
</gene>
<proteinExistence type="predicted"/>
<dbReference type="EMBL" id="KE124974">
    <property type="protein sequence ID" value="EPB73718.1"/>
    <property type="molecule type" value="Genomic_DNA"/>
</dbReference>
<dbReference type="Pfam" id="PF11498">
    <property type="entry name" value="Activator_LAG-3"/>
    <property type="match status" value="1"/>
</dbReference>
<dbReference type="Proteomes" id="UP000054495">
    <property type="component" value="Unassembled WGS sequence"/>
</dbReference>
<name>A0A0D6LR73_9BILA</name>
<feature type="compositionally biased region" description="Polar residues" evidence="1">
    <location>
        <begin position="7"/>
        <end position="21"/>
    </location>
</feature>
<dbReference type="Gene3D" id="6.10.250.990">
    <property type="match status" value="1"/>
</dbReference>
<protein>
    <submittedName>
        <fullName evidence="2">MamL-1 domain protein</fullName>
    </submittedName>
</protein>
<keyword evidence="3" id="KW-1185">Reference proteome</keyword>
<organism evidence="2 3">
    <name type="scientific">Ancylostoma ceylanicum</name>
    <dbReference type="NCBI Taxonomy" id="53326"/>
    <lineage>
        <taxon>Eukaryota</taxon>
        <taxon>Metazoa</taxon>
        <taxon>Ecdysozoa</taxon>
        <taxon>Nematoda</taxon>
        <taxon>Chromadorea</taxon>
        <taxon>Rhabditida</taxon>
        <taxon>Rhabditina</taxon>
        <taxon>Rhabditomorpha</taxon>
        <taxon>Strongyloidea</taxon>
        <taxon>Ancylostomatidae</taxon>
        <taxon>Ancylostomatinae</taxon>
        <taxon>Ancylostoma</taxon>
    </lineage>
</organism>
<reference evidence="2 3" key="1">
    <citation type="submission" date="2013-05" db="EMBL/GenBank/DDBJ databases">
        <title>Draft genome of the parasitic nematode Anyclostoma ceylanicum.</title>
        <authorList>
            <person name="Mitreva M."/>
        </authorList>
    </citation>
    <scope>NUCLEOTIDE SEQUENCE [LARGE SCALE GENOMIC DNA]</scope>
</reference>
<feature type="compositionally biased region" description="Basic and acidic residues" evidence="1">
    <location>
        <begin position="51"/>
        <end position="66"/>
    </location>
</feature>
<dbReference type="InterPro" id="IPR021587">
    <property type="entry name" value="Transcription_activator_LAG-3"/>
</dbReference>
<evidence type="ECO:0000256" key="1">
    <source>
        <dbReference type="SAM" id="MobiDB-lite"/>
    </source>
</evidence>
<evidence type="ECO:0000313" key="3">
    <source>
        <dbReference type="Proteomes" id="UP000054495"/>
    </source>
</evidence>
<accession>A0A0D6LR73</accession>
<dbReference type="AlphaFoldDB" id="A0A0D6LR73"/>
<evidence type="ECO:0000313" key="2">
    <source>
        <dbReference type="EMBL" id="EPB73718.1"/>
    </source>
</evidence>
<feature type="compositionally biased region" description="Basic and acidic residues" evidence="1">
    <location>
        <begin position="30"/>
        <end position="40"/>
    </location>
</feature>
<feature type="region of interest" description="Disordered" evidence="1">
    <location>
        <begin position="47"/>
        <end position="66"/>
    </location>
</feature>